<evidence type="ECO:0000256" key="18">
    <source>
        <dbReference type="ARBA" id="ARBA00023065"/>
    </source>
</evidence>
<dbReference type="SFLD" id="SFLDG00002">
    <property type="entry name" value="C1.7:_P-type_atpase_like"/>
    <property type="match status" value="1"/>
</dbReference>
<keyword evidence="7" id="KW-0597">Phosphoprotein</keyword>
<evidence type="ECO:0000256" key="2">
    <source>
        <dbReference type="ARBA" id="ARBA00006024"/>
    </source>
</evidence>
<keyword evidence="19 23" id="KW-0472">Membrane</keyword>
<dbReference type="PANTHER" id="PTHR43520">
    <property type="entry name" value="ATP7, ISOFORM B"/>
    <property type="match status" value="1"/>
</dbReference>
<evidence type="ECO:0000256" key="11">
    <source>
        <dbReference type="ARBA" id="ARBA00022741"/>
    </source>
</evidence>
<dbReference type="SUPFAM" id="SSF55008">
    <property type="entry name" value="HMA, heavy metal-associated domain"/>
    <property type="match status" value="2"/>
</dbReference>
<protein>
    <recommendedName>
        <fullName evidence="4">Copper-exporting P-type ATPase</fullName>
        <ecNumber evidence="3">7.2.2.8</ecNumber>
    </recommendedName>
    <alternativeName>
        <fullName evidence="20">Copper-exporting P-type ATPase A</fullName>
    </alternativeName>
    <alternativeName>
        <fullName evidence="21">Cu(+)-exporting ATPase</fullName>
    </alternativeName>
</protein>
<feature type="domain" description="HMA" evidence="24">
    <location>
        <begin position="2"/>
        <end position="68"/>
    </location>
</feature>
<evidence type="ECO:0000256" key="20">
    <source>
        <dbReference type="ARBA" id="ARBA00029719"/>
    </source>
</evidence>
<dbReference type="GO" id="GO:0016887">
    <property type="term" value="F:ATP hydrolysis activity"/>
    <property type="evidence" value="ECO:0007669"/>
    <property type="project" value="InterPro"/>
</dbReference>
<dbReference type="InterPro" id="IPR006122">
    <property type="entry name" value="HMA_Cu_ion-bd"/>
</dbReference>
<feature type="transmembrane region" description="Helical" evidence="23">
    <location>
        <begin position="277"/>
        <end position="295"/>
    </location>
</feature>
<evidence type="ECO:0000256" key="8">
    <source>
        <dbReference type="ARBA" id="ARBA00022692"/>
    </source>
</evidence>
<dbReference type="Gene3D" id="3.40.50.1000">
    <property type="entry name" value="HAD superfamily/HAD-like"/>
    <property type="match status" value="1"/>
</dbReference>
<keyword evidence="14" id="KW-0460">Magnesium</keyword>
<sequence>MTKATYAVEGMTCASCAANVERSLNKAEGVVTASVNLATEKAQIDYDETLLSPDALQAIVKKSGYALVVENDSNAILNERLHQNFSIEGMTCASCAANVERAVQKLPAIKQAGVNLATETLSVDWAEAAEPQLILQAVEKAGYKASLALSAQEQYDIDQAKKETRLKAMRQRVIWMAVFTIPLFILTMGPMVGMPLPAILDMHHNPGLNALLQLALTLPVMWLGRAMYQRGFKHLFNGHPNMDSLVAVGTTAAFIQGLVVTFLLVTGRFMPTGHPDLYFESAAVILTLMNVGKYLEERAKGQTSAAIKALMDLTPSQARRVKADGSTEMVAIEMVQVGDLLQVRPGESLPVDGEITEGQSSVDESMLTGESLPVEKKVGDSVTGASINKTGAFTFRVTKIGQDTMLSQIVRMVQDAQGSKAPIAKLADIISGYFVPIVMVLAVLAGLFWFFVMGEPLEFALTIFISILIIACPCALGLATPTAIMVGTGNGAQKGILIKSGTALEGIHHANAVLLDKTGTITEGQPTVTDFVLANNGHDQAQLLAWVAAAESASEHPLGEAIVRYATEDQRLSLPKVEHFNSVTGKGIEARIDGQEIKIGNRKMMADFAEDTALTTAADRLANEAKTPMFIAVNDKLAGVIAVADPIKAESAQAIQQLKAMRLEVIMITGDNKKTAERIGEQVGVDRVMSEVMPEDKADMVKQLQSEGKHVIMVGDGINDAPALAQADIGMAIGSGTDIAIESADTVLMKNQLTDVVAAIDLSHATIRNIKQNLFWAFGYNVIGIPIAMGLLHFFGGPLLSPMFAAVAMSLSSVSVLINALRLRNH</sequence>
<dbReference type="PRINTS" id="PR00943">
    <property type="entry name" value="CUATPASE"/>
</dbReference>
<evidence type="ECO:0000259" key="24">
    <source>
        <dbReference type="PROSITE" id="PS50846"/>
    </source>
</evidence>
<organism evidence="25 26">
    <name type="scientific">Fundicoccus ignavus</name>
    <dbReference type="NCBI Taxonomy" id="2664442"/>
    <lineage>
        <taxon>Bacteria</taxon>
        <taxon>Bacillati</taxon>
        <taxon>Bacillota</taxon>
        <taxon>Bacilli</taxon>
        <taxon>Lactobacillales</taxon>
        <taxon>Aerococcaceae</taxon>
        <taxon>Fundicoccus</taxon>
    </lineage>
</organism>
<dbReference type="InterPro" id="IPR023214">
    <property type="entry name" value="HAD_sf"/>
</dbReference>
<dbReference type="InterPro" id="IPR023299">
    <property type="entry name" value="ATPase_P-typ_cyto_dom_N"/>
</dbReference>
<gene>
    <name evidence="25" type="ORF">GIY09_09860</name>
</gene>
<evidence type="ECO:0000256" key="14">
    <source>
        <dbReference type="ARBA" id="ARBA00022842"/>
    </source>
</evidence>
<dbReference type="PROSITE" id="PS00154">
    <property type="entry name" value="ATPASE_E1_E2"/>
    <property type="match status" value="1"/>
</dbReference>
<dbReference type="InterPro" id="IPR008250">
    <property type="entry name" value="ATPase_P-typ_transduc_dom_A_sf"/>
</dbReference>
<dbReference type="NCBIfam" id="TIGR01494">
    <property type="entry name" value="ATPase_P-type"/>
    <property type="match status" value="1"/>
</dbReference>
<dbReference type="FunFam" id="3.40.50.1000:FF:000144">
    <property type="entry name" value="copper-transporting ATPase 1 isoform X2"/>
    <property type="match status" value="1"/>
</dbReference>
<evidence type="ECO:0000256" key="22">
    <source>
        <dbReference type="ARBA" id="ARBA00049289"/>
    </source>
</evidence>
<keyword evidence="5" id="KW-0813">Transport</keyword>
<dbReference type="InterPro" id="IPR059000">
    <property type="entry name" value="ATPase_P-type_domA"/>
</dbReference>
<dbReference type="EMBL" id="WJQS01000009">
    <property type="protein sequence ID" value="MRI86148.1"/>
    <property type="molecule type" value="Genomic_DNA"/>
</dbReference>
<dbReference type="Proteomes" id="UP000430975">
    <property type="component" value="Unassembled WGS sequence"/>
</dbReference>
<dbReference type="GO" id="GO:0005886">
    <property type="term" value="C:plasma membrane"/>
    <property type="evidence" value="ECO:0007669"/>
    <property type="project" value="UniProtKB-SubCell"/>
</dbReference>
<dbReference type="Gene3D" id="2.70.150.10">
    <property type="entry name" value="Calcium-transporting ATPase, cytoplasmic transduction domain A"/>
    <property type="match status" value="1"/>
</dbReference>
<dbReference type="Pfam" id="PF00403">
    <property type="entry name" value="HMA"/>
    <property type="match status" value="2"/>
</dbReference>
<dbReference type="EC" id="7.2.2.8" evidence="3"/>
<evidence type="ECO:0000256" key="7">
    <source>
        <dbReference type="ARBA" id="ARBA00022553"/>
    </source>
</evidence>
<evidence type="ECO:0000256" key="10">
    <source>
        <dbReference type="ARBA" id="ARBA00022737"/>
    </source>
</evidence>
<dbReference type="SFLD" id="SFLDS00003">
    <property type="entry name" value="Haloacid_Dehalogenase"/>
    <property type="match status" value="1"/>
</dbReference>
<dbReference type="GO" id="GO:0055070">
    <property type="term" value="P:copper ion homeostasis"/>
    <property type="evidence" value="ECO:0007669"/>
    <property type="project" value="TreeGrafter"/>
</dbReference>
<dbReference type="CDD" id="cd00371">
    <property type="entry name" value="HMA"/>
    <property type="match status" value="2"/>
</dbReference>
<dbReference type="GO" id="GO:0140581">
    <property type="term" value="F:P-type monovalent copper transporter activity"/>
    <property type="evidence" value="ECO:0007669"/>
    <property type="project" value="UniProtKB-EC"/>
</dbReference>
<evidence type="ECO:0000256" key="16">
    <source>
        <dbReference type="ARBA" id="ARBA00022989"/>
    </source>
</evidence>
<dbReference type="PROSITE" id="PS50846">
    <property type="entry name" value="HMA_2"/>
    <property type="match status" value="2"/>
</dbReference>
<dbReference type="Gene3D" id="3.40.1110.10">
    <property type="entry name" value="Calcium-transporting ATPase, cytoplasmic domain N"/>
    <property type="match status" value="1"/>
</dbReference>
<feature type="transmembrane region" description="Helical" evidence="23">
    <location>
        <begin position="433"/>
        <end position="453"/>
    </location>
</feature>
<dbReference type="InterPro" id="IPR001757">
    <property type="entry name" value="P_typ_ATPase"/>
</dbReference>
<accession>A0A6I2GNT5</accession>
<dbReference type="InterPro" id="IPR006121">
    <property type="entry name" value="HMA_dom"/>
</dbReference>
<keyword evidence="6 23" id="KW-1003">Cell membrane</keyword>
<feature type="transmembrane region" description="Helical" evidence="23">
    <location>
        <begin position="802"/>
        <end position="821"/>
    </location>
</feature>
<evidence type="ECO:0000256" key="13">
    <source>
        <dbReference type="ARBA" id="ARBA00022840"/>
    </source>
</evidence>
<evidence type="ECO:0000256" key="19">
    <source>
        <dbReference type="ARBA" id="ARBA00023136"/>
    </source>
</evidence>
<evidence type="ECO:0000256" key="17">
    <source>
        <dbReference type="ARBA" id="ARBA00023008"/>
    </source>
</evidence>
<evidence type="ECO:0000256" key="1">
    <source>
        <dbReference type="ARBA" id="ARBA00004651"/>
    </source>
</evidence>
<dbReference type="GO" id="GO:0043682">
    <property type="term" value="F:P-type divalent copper transporter activity"/>
    <property type="evidence" value="ECO:0007669"/>
    <property type="project" value="TreeGrafter"/>
</dbReference>
<dbReference type="InterPro" id="IPR036412">
    <property type="entry name" value="HAD-like_sf"/>
</dbReference>
<comment type="similarity">
    <text evidence="2 23">Belongs to the cation transport ATPase (P-type) (TC 3.A.3) family. Type IB subfamily.</text>
</comment>
<dbReference type="GO" id="GO:0005507">
    <property type="term" value="F:copper ion binding"/>
    <property type="evidence" value="ECO:0007669"/>
    <property type="project" value="InterPro"/>
</dbReference>
<dbReference type="CDD" id="cd02094">
    <property type="entry name" value="P-type_ATPase_Cu-like"/>
    <property type="match status" value="1"/>
</dbReference>
<dbReference type="Pfam" id="PF00702">
    <property type="entry name" value="Hydrolase"/>
    <property type="match status" value="1"/>
</dbReference>
<evidence type="ECO:0000256" key="15">
    <source>
        <dbReference type="ARBA" id="ARBA00022967"/>
    </source>
</evidence>
<dbReference type="PRINTS" id="PR00942">
    <property type="entry name" value="CUATPASEI"/>
</dbReference>
<dbReference type="Gene3D" id="3.30.70.100">
    <property type="match status" value="2"/>
</dbReference>
<dbReference type="SUPFAM" id="SSF81665">
    <property type="entry name" value="Calcium ATPase, transmembrane domain M"/>
    <property type="match status" value="1"/>
</dbReference>
<evidence type="ECO:0000256" key="9">
    <source>
        <dbReference type="ARBA" id="ARBA00022723"/>
    </source>
</evidence>
<feature type="transmembrane region" description="Helical" evidence="23">
    <location>
        <begin position="245"/>
        <end position="265"/>
    </location>
</feature>
<dbReference type="InterPro" id="IPR023298">
    <property type="entry name" value="ATPase_P-typ_TM_dom_sf"/>
</dbReference>
<feature type="transmembrane region" description="Helical" evidence="23">
    <location>
        <begin position="173"/>
        <end position="194"/>
    </location>
</feature>
<proteinExistence type="inferred from homology"/>
<dbReference type="PROSITE" id="PS01047">
    <property type="entry name" value="HMA_1"/>
    <property type="match status" value="2"/>
</dbReference>
<comment type="subcellular location">
    <subcellularLocation>
        <location evidence="1">Cell membrane</location>
        <topology evidence="1">Multi-pass membrane protein</topology>
    </subcellularLocation>
</comment>
<keyword evidence="16 23" id="KW-1133">Transmembrane helix</keyword>
<dbReference type="InterPro" id="IPR044492">
    <property type="entry name" value="P_typ_ATPase_HD_dom"/>
</dbReference>
<comment type="caution">
    <text evidence="25">The sequence shown here is derived from an EMBL/GenBank/DDBJ whole genome shotgun (WGS) entry which is preliminary data.</text>
</comment>
<dbReference type="SUPFAM" id="SSF56784">
    <property type="entry name" value="HAD-like"/>
    <property type="match status" value="1"/>
</dbReference>
<keyword evidence="18" id="KW-0406">Ion transport</keyword>
<evidence type="ECO:0000256" key="23">
    <source>
        <dbReference type="RuleBase" id="RU362081"/>
    </source>
</evidence>
<keyword evidence="8 23" id="KW-0812">Transmembrane</keyword>
<comment type="catalytic activity">
    <reaction evidence="22">
        <text>Cu(+)(in) + ATP + H2O = Cu(+)(out) + ADP + phosphate + H(+)</text>
        <dbReference type="Rhea" id="RHEA:25792"/>
        <dbReference type="ChEBI" id="CHEBI:15377"/>
        <dbReference type="ChEBI" id="CHEBI:15378"/>
        <dbReference type="ChEBI" id="CHEBI:30616"/>
        <dbReference type="ChEBI" id="CHEBI:43474"/>
        <dbReference type="ChEBI" id="CHEBI:49552"/>
        <dbReference type="ChEBI" id="CHEBI:456216"/>
        <dbReference type="EC" id="7.2.2.8"/>
    </reaction>
</comment>
<evidence type="ECO:0000313" key="25">
    <source>
        <dbReference type="EMBL" id="MRI86148.1"/>
    </source>
</evidence>
<keyword evidence="10" id="KW-0677">Repeat</keyword>
<reference evidence="25 26" key="1">
    <citation type="submission" date="2019-11" db="EMBL/GenBank/DDBJ databases">
        <title>Characterisation of Fundicoccus ignavus gen. nov. sp. nov., a novel genus of the family Aerococcaceae isolated from bulk tank milk.</title>
        <authorList>
            <person name="Siebert A."/>
            <person name="Huptas C."/>
            <person name="Wenning M."/>
            <person name="Scherer S."/>
            <person name="Doll E.V."/>
        </authorList>
    </citation>
    <scope>NUCLEOTIDE SEQUENCE [LARGE SCALE GENOMIC DNA]</scope>
    <source>
        <strain evidence="25 26">WS4759</strain>
    </source>
</reference>
<dbReference type="NCBIfam" id="TIGR00003">
    <property type="entry name" value="copper ion binding protein"/>
    <property type="match status" value="2"/>
</dbReference>
<dbReference type="InterPro" id="IPR017969">
    <property type="entry name" value="Heavy-metal-associated_CS"/>
</dbReference>
<evidence type="ECO:0000313" key="26">
    <source>
        <dbReference type="Proteomes" id="UP000430975"/>
    </source>
</evidence>
<feature type="domain" description="HMA" evidence="24">
    <location>
        <begin position="81"/>
        <end position="146"/>
    </location>
</feature>
<keyword evidence="15" id="KW-1278">Translocase</keyword>
<dbReference type="GO" id="GO:0005524">
    <property type="term" value="F:ATP binding"/>
    <property type="evidence" value="ECO:0007669"/>
    <property type="project" value="UniProtKB-UniRule"/>
</dbReference>
<dbReference type="SFLD" id="SFLDF00027">
    <property type="entry name" value="p-type_atpase"/>
    <property type="match status" value="1"/>
</dbReference>
<dbReference type="InterPro" id="IPR027256">
    <property type="entry name" value="P-typ_ATPase_IB"/>
</dbReference>
<dbReference type="SUPFAM" id="SSF81653">
    <property type="entry name" value="Calcium ATPase, transduction domain A"/>
    <property type="match status" value="1"/>
</dbReference>
<keyword evidence="17" id="KW-0186">Copper</keyword>
<evidence type="ECO:0000256" key="21">
    <source>
        <dbReference type="ARBA" id="ARBA00033239"/>
    </source>
</evidence>
<keyword evidence="11 23" id="KW-0547">Nucleotide-binding</keyword>
<evidence type="ECO:0000256" key="12">
    <source>
        <dbReference type="ARBA" id="ARBA00022796"/>
    </source>
</evidence>
<keyword evidence="26" id="KW-1185">Reference proteome</keyword>
<dbReference type="InterPro" id="IPR018303">
    <property type="entry name" value="ATPase_P-typ_P_site"/>
</dbReference>
<evidence type="ECO:0000256" key="5">
    <source>
        <dbReference type="ARBA" id="ARBA00022448"/>
    </source>
</evidence>
<evidence type="ECO:0000256" key="6">
    <source>
        <dbReference type="ARBA" id="ARBA00022475"/>
    </source>
</evidence>
<dbReference type="InterPro" id="IPR036163">
    <property type="entry name" value="HMA_dom_sf"/>
</dbReference>
<dbReference type="FunFam" id="2.70.150.10:FF:000020">
    <property type="entry name" value="Copper-exporting P-type ATPase A"/>
    <property type="match status" value="1"/>
</dbReference>
<feature type="transmembrane region" description="Helical" evidence="23">
    <location>
        <begin position="206"/>
        <end position="224"/>
    </location>
</feature>
<evidence type="ECO:0000256" key="3">
    <source>
        <dbReference type="ARBA" id="ARBA00012517"/>
    </source>
</evidence>
<dbReference type="PANTHER" id="PTHR43520:SF8">
    <property type="entry name" value="P-TYPE CU(+) TRANSPORTER"/>
    <property type="match status" value="1"/>
</dbReference>
<dbReference type="NCBIfam" id="TIGR01511">
    <property type="entry name" value="ATPase-IB1_Cu"/>
    <property type="match status" value="1"/>
</dbReference>
<dbReference type="FunFam" id="3.30.70.100:FF:000005">
    <property type="entry name" value="Copper-exporting P-type ATPase A"/>
    <property type="match status" value="2"/>
</dbReference>
<evidence type="ECO:0000256" key="4">
    <source>
        <dbReference type="ARBA" id="ARBA00015102"/>
    </source>
</evidence>
<keyword evidence="13 23" id="KW-0067">ATP-binding</keyword>
<dbReference type="PRINTS" id="PR00119">
    <property type="entry name" value="CATATPASE"/>
</dbReference>
<dbReference type="AlphaFoldDB" id="A0A6I2GNT5"/>
<dbReference type="Pfam" id="PF00122">
    <property type="entry name" value="E1-E2_ATPase"/>
    <property type="match status" value="1"/>
</dbReference>
<keyword evidence="12" id="KW-0187">Copper transport</keyword>
<feature type="transmembrane region" description="Helical" evidence="23">
    <location>
        <begin position="459"/>
        <end position="479"/>
    </location>
</feature>
<dbReference type="RefSeq" id="WP_153863879.1">
    <property type="nucleotide sequence ID" value="NZ_WJQS01000009.1"/>
</dbReference>
<dbReference type="NCBIfam" id="TIGR01525">
    <property type="entry name" value="ATPase-IB_hvy"/>
    <property type="match status" value="1"/>
</dbReference>
<keyword evidence="9 23" id="KW-0479">Metal-binding</keyword>
<feature type="transmembrane region" description="Helical" evidence="23">
    <location>
        <begin position="774"/>
        <end position="796"/>
    </location>
</feature>
<name>A0A6I2GNT5_9LACT</name>